<evidence type="ECO:0000256" key="9">
    <source>
        <dbReference type="ARBA" id="ARBA00023157"/>
    </source>
</evidence>
<keyword evidence="3" id="KW-0945">Host-virus interaction</keyword>
<comment type="subcellular location">
    <subcellularLocation>
        <location evidence="1">Membrane</location>
        <topology evidence="1">Single-pass type I membrane protein</topology>
    </subcellularLocation>
</comment>
<feature type="repeat" description="TNFR-Cys" evidence="12">
    <location>
        <begin position="47"/>
        <end position="89"/>
    </location>
</feature>
<evidence type="ECO:0000256" key="10">
    <source>
        <dbReference type="ARBA" id="ARBA00023170"/>
    </source>
</evidence>
<keyword evidence="5" id="KW-0732">Signal</keyword>
<dbReference type="Proteomes" id="UP000472263">
    <property type="component" value="Chromosome 7"/>
</dbReference>
<accession>A0A667WVC9</accession>
<reference evidence="15" key="2">
    <citation type="submission" date="2025-08" db="UniProtKB">
        <authorList>
            <consortium name="Ensembl"/>
        </authorList>
    </citation>
    <scope>IDENTIFICATION</scope>
</reference>
<dbReference type="CDD" id="cd13405">
    <property type="entry name" value="TNFRSF14_teleost"/>
    <property type="match status" value="1"/>
</dbReference>
<dbReference type="PROSITE" id="PS50050">
    <property type="entry name" value="TNFR_NGFR_2"/>
    <property type="match status" value="2"/>
</dbReference>
<feature type="repeat" description="TNFR-Cys" evidence="12">
    <location>
        <begin position="11"/>
        <end position="45"/>
    </location>
</feature>
<dbReference type="SUPFAM" id="SSF57586">
    <property type="entry name" value="TNF receptor-like"/>
    <property type="match status" value="2"/>
</dbReference>
<dbReference type="SMART" id="SM00208">
    <property type="entry name" value="TNFR"/>
    <property type="match status" value="4"/>
</dbReference>
<dbReference type="GO" id="GO:0046642">
    <property type="term" value="P:negative regulation of alpha-beta T cell proliferation"/>
    <property type="evidence" value="ECO:0007669"/>
    <property type="project" value="TreeGrafter"/>
</dbReference>
<keyword evidence="11" id="KW-0325">Glycoprotein</keyword>
<keyword evidence="4 13" id="KW-0812">Transmembrane</keyword>
<evidence type="ECO:0000256" key="11">
    <source>
        <dbReference type="ARBA" id="ARBA00023180"/>
    </source>
</evidence>
<comment type="caution">
    <text evidence="12">Lacks conserved residue(s) required for the propagation of feature annotation.</text>
</comment>
<protein>
    <recommendedName>
        <fullName evidence="14">TNFR-Cys domain-containing protein</fullName>
    </recommendedName>
</protein>
<evidence type="ECO:0000256" key="12">
    <source>
        <dbReference type="PROSITE-ProRule" id="PRU00206"/>
    </source>
</evidence>
<dbReference type="PANTHER" id="PTHR46838">
    <property type="entry name" value="TUMOR NECROSIS FACTOR RECEPTOR SUPERFAMILY MEMBER 14"/>
    <property type="match status" value="1"/>
</dbReference>
<dbReference type="GO" id="GO:0050829">
    <property type="term" value="P:defense response to Gram-negative bacterium"/>
    <property type="evidence" value="ECO:0007669"/>
    <property type="project" value="TreeGrafter"/>
</dbReference>
<evidence type="ECO:0000256" key="6">
    <source>
        <dbReference type="ARBA" id="ARBA00022737"/>
    </source>
</evidence>
<feature type="domain" description="TNFR-Cys" evidence="14">
    <location>
        <begin position="11"/>
        <end position="45"/>
    </location>
</feature>
<evidence type="ECO:0000256" key="1">
    <source>
        <dbReference type="ARBA" id="ARBA00004479"/>
    </source>
</evidence>
<keyword evidence="6" id="KW-0677">Repeat</keyword>
<dbReference type="Ensembl" id="ENSMMDT00005000952.1">
    <property type="protein sequence ID" value="ENSMMDP00005000931.1"/>
    <property type="gene ID" value="ENSMMDG00005000562.1"/>
</dbReference>
<feature type="disulfide bond" evidence="12">
    <location>
        <begin position="24"/>
        <end position="37"/>
    </location>
</feature>
<dbReference type="InterPro" id="IPR001368">
    <property type="entry name" value="TNFR/NGFR_Cys_rich_reg"/>
</dbReference>
<feature type="disulfide bond" evidence="12">
    <location>
        <begin position="27"/>
        <end position="45"/>
    </location>
</feature>
<evidence type="ECO:0000313" key="16">
    <source>
        <dbReference type="Proteomes" id="UP000472263"/>
    </source>
</evidence>
<dbReference type="FunCoup" id="A0A667WVC9">
    <property type="interactions" value="1136"/>
</dbReference>
<dbReference type="InParanoid" id="A0A667WVC9"/>
<dbReference type="PROSITE" id="PS00652">
    <property type="entry name" value="TNFR_NGFR_1"/>
    <property type="match status" value="2"/>
</dbReference>
<evidence type="ECO:0000313" key="15">
    <source>
        <dbReference type="Ensembl" id="ENSMMDP00005000931.1"/>
    </source>
</evidence>
<feature type="domain" description="TNFR-Cys" evidence="14">
    <location>
        <begin position="47"/>
        <end position="89"/>
    </location>
</feature>
<dbReference type="GO" id="GO:0004888">
    <property type="term" value="F:transmembrane signaling receptor activity"/>
    <property type="evidence" value="ECO:0007669"/>
    <property type="project" value="InterPro"/>
</dbReference>
<dbReference type="GO" id="GO:0009897">
    <property type="term" value="C:external side of plasma membrane"/>
    <property type="evidence" value="ECO:0007669"/>
    <property type="project" value="TreeGrafter"/>
</dbReference>
<keyword evidence="10" id="KW-0675">Receptor</keyword>
<evidence type="ECO:0000256" key="5">
    <source>
        <dbReference type="ARBA" id="ARBA00022729"/>
    </source>
</evidence>
<evidence type="ECO:0000256" key="8">
    <source>
        <dbReference type="ARBA" id="ARBA00023136"/>
    </source>
</evidence>
<sequence>MLNVITADAQTCHRAEYRVGQECCPMCPPGNRVNKHCTEFTSTSCEPCADGTFLDQLNGQTECFPCKTCDADPGLKVKRPCTTTSDAVCGPQDGFFCVDRRGDGCVAAQKHRSCKAGQYISRRGTAITDTECSDCTGETYSNGTFPSCQPHTKCESEGLQQIRPGNHAADSECGPKHDSSNKTVIIVPVILVAVIIVAVAVAAAVMCRRNKRPKQSAGRITLVRHKEEIRMANFLRKGCASWLETRSYSYSLSFIYFRSYSLFFIYFRSYSLFFIYLICNLWILLKNCEFP</sequence>
<evidence type="ECO:0000256" key="4">
    <source>
        <dbReference type="ARBA" id="ARBA00022692"/>
    </source>
</evidence>
<keyword evidence="9 12" id="KW-1015">Disulfide bond</keyword>
<evidence type="ECO:0000256" key="7">
    <source>
        <dbReference type="ARBA" id="ARBA00022989"/>
    </source>
</evidence>
<dbReference type="GO" id="GO:0007165">
    <property type="term" value="P:signal transduction"/>
    <property type="evidence" value="ECO:0007669"/>
    <property type="project" value="InterPro"/>
</dbReference>
<evidence type="ECO:0000256" key="13">
    <source>
        <dbReference type="SAM" id="Phobius"/>
    </source>
</evidence>
<reference evidence="15" key="1">
    <citation type="submission" date="2019-06" db="EMBL/GenBank/DDBJ databases">
        <authorList>
            <consortium name="Wellcome Sanger Institute Data Sharing"/>
        </authorList>
    </citation>
    <scope>NUCLEOTIDE SEQUENCE [LARGE SCALE GENOMIC DNA]</scope>
</reference>
<dbReference type="InterPro" id="IPR008063">
    <property type="entry name" value="Fas_rcpt"/>
</dbReference>
<evidence type="ECO:0000259" key="14">
    <source>
        <dbReference type="PROSITE" id="PS50050"/>
    </source>
</evidence>
<dbReference type="PRINTS" id="PR01680">
    <property type="entry name" value="TNFACTORR6"/>
</dbReference>
<dbReference type="GO" id="GO:2000406">
    <property type="term" value="P:positive regulation of T cell migration"/>
    <property type="evidence" value="ECO:0007669"/>
    <property type="project" value="TreeGrafter"/>
</dbReference>
<evidence type="ECO:0000256" key="3">
    <source>
        <dbReference type="ARBA" id="ARBA00022581"/>
    </source>
</evidence>
<keyword evidence="16" id="KW-1185">Reference proteome</keyword>
<dbReference type="GeneTree" id="ENSGT00950000183126"/>
<dbReference type="GO" id="GO:0050830">
    <property type="term" value="P:defense response to Gram-positive bacterium"/>
    <property type="evidence" value="ECO:0007669"/>
    <property type="project" value="TreeGrafter"/>
</dbReference>
<feature type="disulfide bond" evidence="12">
    <location>
        <begin position="48"/>
        <end position="63"/>
    </location>
</feature>
<feature type="transmembrane region" description="Helical" evidence="13">
    <location>
        <begin position="263"/>
        <end position="285"/>
    </location>
</feature>
<keyword evidence="7 13" id="KW-1133">Transmembrane helix</keyword>
<dbReference type="Pfam" id="PF00020">
    <property type="entry name" value="TNFR_c6"/>
    <property type="match status" value="1"/>
</dbReference>
<dbReference type="FunFam" id="2.10.50.10:FF:000007">
    <property type="entry name" value="TNF receptor superfamily member 14"/>
    <property type="match status" value="1"/>
</dbReference>
<proteinExistence type="predicted"/>
<dbReference type="GO" id="GO:0002720">
    <property type="term" value="P:positive regulation of cytokine production involved in immune response"/>
    <property type="evidence" value="ECO:0007669"/>
    <property type="project" value="TreeGrafter"/>
</dbReference>
<dbReference type="PANTHER" id="PTHR46838:SF1">
    <property type="entry name" value="TUMOR NECROSIS FACTOR RECEPTOR SUPERFAMILY MEMBER 14"/>
    <property type="match status" value="1"/>
</dbReference>
<gene>
    <name evidence="15" type="primary">LOC115362123</name>
</gene>
<dbReference type="AlphaFoldDB" id="A0A667WVC9"/>
<name>A0A667WVC9_9TELE</name>
<dbReference type="FunFam" id="2.10.50.10:FF:000009">
    <property type="entry name" value="Tumor necrosis factor receptor superfamily member 14"/>
    <property type="match status" value="1"/>
</dbReference>
<evidence type="ECO:0000256" key="2">
    <source>
        <dbReference type="ARBA" id="ARBA00022553"/>
    </source>
</evidence>
<keyword evidence="8 13" id="KW-0472">Membrane</keyword>
<keyword evidence="2" id="KW-0597">Phosphoprotein</keyword>
<reference evidence="15" key="3">
    <citation type="submission" date="2025-09" db="UniProtKB">
        <authorList>
            <consortium name="Ensembl"/>
        </authorList>
    </citation>
    <scope>IDENTIFICATION</scope>
</reference>
<dbReference type="GO" id="GO:0006955">
    <property type="term" value="P:immune response"/>
    <property type="evidence" value="ECO:0007669"/>
    <property type="project" value="InterPro"/>
</dbReference>
<dbReference type="Gene3D" id="2.10.50.10">
    <property type="entry name" value="Tumor Necrosis Factor Receptor, subunit A, domain 2"/>
    <property type="match status" value="3"/>
</dbReference>
<feature type="transmembrane region" description="Helical" evidence="13">
    <location>
        <begin position="185"/>
        <end position="207"/>
    </location>
</feature>
<dbReference type="GO" id="GO:0006915">
    <property type="term" value="P:apoptotic process"/>
    <property type="evidence" value="ECO:0007669"/>
    <property type="project" value="InterPro"/>
</dbReference>
<dbReference type="CDD" id="cd00185">
    <property type="entry name" value="TNFRSF"/>
    <property type="match status" value="1"/>
</dbReference>
<organism evidence="15 16">
    <name type="scientific">Myripristis murdjan</name>
    <name type="common">pinecone soldierfish</name>
    <dbReference type="NCBI Taxonomy" id="586833"/>
    <lineage>
        <taxon>Eukaryota</taxon>
        <taxon>Metazoa</taxon>
        <taxon>Chordata</taxon>
        <taxon>Craniata</taxon>
        <taxon>Vertebrata</taxon>
        <taxon>Euteleostomi</taxon>
        <taxon>Actinopterygii</taxon>
        <taxon>Neopterygii</taxon>
        <taxon>Teleostei</taxon>
        <taxon>Neoteleostei</taxon>
        <taxon>Acanthomorphata</taxon>
        <taxon>Holocentriformes</taxon>
        <taxon>Holocentridae</taxon>
        <taxon>Myripristis</taxon>
    </lineage>
</organism>